<reference evidence="4" key="1">
    <citation type="submission" date="2021-02" db="EMBL/GenBank/DDBJ databases">
        <authorList>
            <person name="Nowell W R."/>
        </authorList>
    </citation>
    <scope>NUCLEOTIDE SEQUENCE</scope>
</reference>
<organism evidence="4 5">
    <name type="scientific">Didymodactylos carnosus</name>
    <dbReference type="NCBI Taxonomy" id="1234261"/>
    <lineage>
        <taxon>Eukaryota</taxon>
        <taxon>Metazoa</taxon>
        <taxon>Spiralia</taxon>
        <taxon>Gnathifera</taxon>
        <taxon>Rotifera</taxon>
        <taxon>Eurotatoria</taxon>
        <taxon>Bdelloidea</taxon>
        <taxon>Philodinida</taxon>
        <taxon>Philodinidae</taxon>
        <taxon>Didymodactylos</taxon>
    </lineage>
</organism>
<dbReference type="EMBL" id="CAJNOK010003953">
    <property type="protein sequence ID" value="CAF0920886.1"/>
    <property type="molecule type" value="Genomic_DNA"/>
</dbReference>
<dbReference type="EMBL" id="CAJOBA010003955">
    <property type="protein sequence ID" value="CAF3698319.1"/>
    <property type="molecule type" value="Genomic_DNA"/>
</dbReference>
<dbReference type="GO" id="GO:0005789">
    <property type="term" value="C:endoplasmic reticulum membrane"/>
    <property type="evidence" value="ECO:0007669"/>
    <property type="project" value="TreeGrafter"/>
</dbReference>
<evidence type="ECO:0000313" key="5">
    <source>
        <dbReference type="Proteomes" id="UP000682733"/>
    </source>
</evidence>
<dbReference type="InterPro" id="IPR022742">
    <property type="entry name" value="Hydrolase_4"/>
</dbReference>
<keyword evidence="1" id="KW-0812">Transmembrane</keyword>
<dbReference type="GO" id="GO:0004622">
    <property type="term" value="F:phosphatidylcholine lysophospholipase activity"/>
    <property type="evidence" value="ECO:0007669"/>
    <property type="project" value="TreeGrafter"/>
</dbReference>
<name>A0A8S2I153_9BILA</name>
<keyword evidence="1" id="KW-1133">Transmembrane helix</keyword>
<dbReference type="PANTHER" id="PTHR12277:SF194">
    <property type="entry name" value="FI04476P"/>
    <property type="match status" value="1"/>
</dbReference>
<dbReference type="Pfam" id="PF12146">
    <property type="entry name" value="Hydrolase_4"/>
    <property type="match status" value="2"/>
</dbReference>
<dbReference type="Proteomes" id="UP000682733">
    <property type="component" value="Unassembled WGS sequence"/>
</dbReference>
<feature type="transmembrane region" description="Helical" evidence="1">
    <location>
        <begin position="252"/>
        <end position="279"/>
    </location>
</feature>
<sequence>MHIIPSHMKRDINTPTLEDSLKMYIEHSNIPLIIYLHGQDGTSDFGNHVVTLDYRGYGDSSGTPTVRGVVEDVVNLFKLIRNILPDNPITIWGHSMGTGVALLTIDYLLKNLKDYKQPSGLVLEAPFYDTIEGVKSYPLSRILKLNPFFMDAAMDALKNVSLDFPNHKLISTLPLPIVMLHAEDDLIIPYYHATLIEDYVKMHRNSSLPPVKLITIPKLARCGHNHIYSYPKFKQVVSTRYRDIHLYRYKHTIVLLILGSLVGIYLLISILFPLLLIIYPRIMNRIVFANFLTTFNNLRRPENLGLERVYNFYLDVEPGVRLGIWHFRSPLVQDQDFIDDDDYFSKHFLSQTDENGQLIPVILYMHGNAFDRAQSSRRELCSRLRDELKYHVFAFDYRGYGDSTSYPSERGLLKDSRTIYDFLYQFHNGRQRIYLHGHSLGSAVACQLAARLSDDESASLAGIVMEAPFINIHDALQTHWAALPFRWQPWFYYLTNRALKRSALKFDTKFHLSSVNCPVIILHADDDWIVPYRHGVHLVQTGIAIRQENRKNSKLPKFKIDMISFHKQGYGHRLIYTAPNLIQSLKRLTYDEDLSEET</sequence>
<dbReference type="InterPro" id="IPR029058">
    <property type="entry name" value="AB_hydrolase_fold"/>
</dbReference>
<keyword evidence="1" id="KW-0472">Membrane</keyword>
<accession>A0A8S2I153</accession>
<dbReference type="GO" id="GO:0006660">
    <property type="term" value="P:phosphatidylserine catabolic process"/>
    <property type="evidence" value="ECO:0007669"/>
    <property type="project" value="TreeGrafter"/>
</dbReference>
<feature type="domain" description="Serine aminopeptidase S33" evidence="2">
    <location>
        <begin position="379"/>
        <end position="494"/>
    </location>
</feature>
<evidence type="ECO:0000313" key="4">
    <source>
        <dbReference type="EMBL" id="CAF3698319.1"/>
    </source>
</evidence>
<dbReference type="Gene3D" id="3.40.50.1820">
    <property type="entry name" value="alpha/beta hydrolase"/>
    <property type="match status" value="2"/>
</dbReference>
<comment type="caution">
    <text evidence="4">The sequence shown here is derived from an EMBL/GenBank/DDBJ whole genome shotgun (WGS) entry which is preliminary data.</text>
</comment>
<dbReference type="GO" id="GO:0052651">
    <property type="term" value="P:monoacylglycerol catabolic process"/>
    <property type="evidence" value="ECO:0007669"/>
    <property type="project" value="TreeGrafter"/>
</dbReference>
<dbReference type="Proteomes" id="UP000677228">
    <property type="component" value="Unassembled WGS sequence"/>
</dbReference>
<dbReference type="PANTHER" id="PTHR12277">
    <property type="entry name" value="ALPHA/BETA HYDROLASE DOMAIN-CONTAINING PROTEIN"/>
    <property type="match status" value="1"/>
</dbReference>
<evidence type="ECO:0000256" key="1">
    <source>
        <dbReference type="SAM" id="Phobius"/>
    </source>
</evidence>
<dbReference type="AlphaFoldDB" id="A0A8S2I153"/>
<proteinExistence type="predicted"/>
<dbReference type="GO" id="GO:0047372">
    <property type="term" value="F:monoacylglycerol lipase activity"/>
    <property type="evidence" value="ECO:0007669"/>
    <property type="project" value="TreeGrafter"/>
</dbReference>
<gene>
    <name evidence="3" type="ORF">OVA965_LOCUS10613</name>
    <name evidence="4" type="ORF">TMI583_LOCUS10610</name>
</gene>
<dbReference type="SUPFAM" id="SSF53474">
    <property type="entry name" value="alpha/beta-Hydrolases"/>
    <property type="match status" value="2"/>
</dbReference>
<feature type="domain" description="Serine aminopeptidase S33" evidence="2">
    <location>
        <begin position="45"/>
        <end position="145"/>
    </location>
</feature>
<protein>
    <recommendedName>
        <fullName evidence="2">Serine aminopeptidase S33 domain-containing protein</fullName>
    </recommendedName>
</protein>
<evidence type="ECO:0000313" key="3">
    <source>
        <dbReference type="EMBL" id="CAF0920886.1"/>
    </source>
</evidence>
<evidence type="ECO:0000259" key="2">
    <source>
        <dbReference type="Pfam" id="PF12146"/>
    </source>
</evidence>